<dbReference type="AlphaFoldDB" id="A0A8J1URN4"/>
<gene>
    <name evidence="2" type="ORF">OFUS_LOCUS6844</name>
</gene>
<dbReference type="OrthoDB" id="6160741at2759"/>
<accession>A0A8J1URN4</accession>
<keyword evidence="3" id="KW-1185">Reference proteome</keyword>
<feature type="compositionally biased region" description="Basic and acidic residues" evidence="1">
    <location>
        <begin position="773"/>
        <end position="792"/>
    </location>
</feature>
<evidence type="ECO:0000256" key="1">
    <source>
        <dbReference type="SAM" id="MobiDB-lite"/>
    </source>
</evidence>
<evidence type="ECO:0000313" key="2">
    <source>
        <dbReference type="EMBL" id="CAH1780109.1"/>
    </source>
</evidence>
<organism evidence="2 3">
    <name type="scientific">Owenia fusiformis</name>
    <name type="common">Polychaete worm</name>
    <dbReference type="NCBI Taxonomy" id="6347"/>
    <lineage>
        <taxon>Eukaryota</taxon>
        <taxon>Metazoa</taxon>
        <taxon>Spiralia</taxon>
        <taxon>Lophotrochozoa</taxon>
        <taxon>Annelida</taxon>
        <taxon>Polychaeta</taxon>
        <taxon>Sedentaria</taxon>
        <taxon>Canalipalpata</taxon>
        <taxon>Sabellida</taxon>
        <taxon>Oweniida</taxon>
        <taxon>Oweniidae</taxon>
        <taxon>Owenia</taxon>
    </lineage>
</organism>
<proteinExistence type="predicted"/>
<comment type="caution">
    <text evidence="2">The sequence shown here is derived from an EMBL/GenBank/DDBJ whole genome shotgun (WGS) entry which is preliminary data.</text>
</comment>
<protein>
    <submittedName>
        <fullName evidence="2">Uncharacterized protein</fullName>
    </submittedName>
</protein>
<dbReference type="PANTHER" id="PTHR35151">
    <property type="entry name" value="ELONGATION FACTOR 1 BETA CENTRAL ACIDIC REGION EUKARYOTE DOMAIN-CONTAINING PROTEIN"/>
    <property type="match status" value="1"/>
</dbReference>
<dbReference type="Proteomes" id="UP000749559">
    <property type="component" value="Unassembled WGS sequence"/>
</dbReference>
<name>A0A8J1URN4_OWEFU</name>
<dbReference type="Gene3D" id="3.30.460.90">
    <property type="match status" value="1"/>
</dbReference>
<sequence length="966" mass="110291">MAKLHLTLKLKKNNIKFIGPFPKPENYDTLKDYQIPTSISKNQERLSEFIKYVSSKVNVKNRYIPDELEENKEYIENIVKKVCYDFGKHTPKYEDEPNLIFETNSCARRGSSYEETKILSPNEYDFIPILTWSGDEAVKVEMVGVNCELVDQGYGFINVKYGDLHSRLPDWHFTANPPGVNNPGSSKLNTNFLSVLNLRMKSYLSESNELNFIGEKDHKVDPESPYPLGSLSIHEGYHATSIWFRIGAPICTTDVDLSFAVENMKITQGRRVMVSERRKMECSRCDGSRGESHWTESLIDPGPQADPDTHTLTSNHLHLFLAFKYVNHMMNKILKIKTDSSSYSYKMLLLHHQKGCKNDQVGQCLEEIVSRFFTHESQIVNTCESQSVDTYESQCVDTHESQCVETHESQCEDTHESQCVATHESQCVDTHESQCEDTHETQCEDTHESQCVDTHESQCVATHESQCVDTHESQCVDTHESQSIDTQESQYVDTQDSQYVDTQESQCVDTHESQCVDTHESPCVDTHKSQCVDTHESQCGDTHESQYVDTQESQCVDTHESQCVDTHESPCVDTHESQCVDTHESQCVDTHESQCVDTHESQCVDTHESPCVDTHESQCVDTHESQCVETHESQCVDTHESQCQCVDTHESPCVDTHESQCVDTHESQCVETHESQCEDTHETQCEDTHESQCEDTHESQCVDTHESQCVETHESQCEDTHETQCEDTHESQCEDTHESQCVDTHESQCVDTHESQCVETHESQSVDTSSQCKDTRESESQSEDTHGSKSEDLDTDIYTINTSQYEIPDINYPKRKIILKISIDECTVLLWIMQHVKHTTETSWWDMLLQEDLKADDIKEPDILHSLVDTLKQIDTFHFNRELKIGSVLEVEWLHKDNTKTVFRFIKEVDSGSDPDLTAIMDSLPDLTSDMFTLPDVSPIIDSIDHLMAKLDSIPDLFLDGNFDSE</sequence>
<reference evidence="2" key="1">
    <citation type="submission" date="2022-03" db="EMBL/GenBank/DDBJ databases">
        <authorList>
            <person name="Martin C."/>
        </authorList>
    </citation>
    <scope>NUCLEOTIDE SEQUENCE</scope>
</reference>
<dbReference type="PANTHER" id="PTHR35151:SF2">
    <property type="entry name" value="ELONGATION FACTOR 1 BETA CENTRAL ACIDIC REGION EUKARYOTE DOMAIN-CONTAINING PROTEIN"/>
    <property type="match status" value="1"/>
</dbReference>
<dbReference type="EMBL" id="CAIIXF020000003">
    <property type="protein sequence ID" value="CAH1780109.1"/>
    <property type="molecule type" value="Genomic_DNA"/>
</dbReference>
<feature type="region of interest" description="Disordered" evidence="1">
    <location>
        <begin position="768"/>
        <end position="794"/>
    </location>
</feature>
<evidence type="ECO:0000313" key="3">
    <source>
        <dbReference type="Proteomes" id="UP000749559"/>
    </source>
</evidence>